<dbReference type="InterPro" id="IPR002110">
    <property type="entry name" value="Ankyrin_rpt"/>
</dbReference>
<dbReference type="InterPro" id="IPR036770">
    <property type="entry name" value="Ankyrin_rpt-contain_sf"/>
</dbReference>
<dbReference type="SMART" id="SM00248">
    <property type="entry name" value="ANK"/>
    <property type="match status" value="5"/>
</dbReference>
<organism evidence="3">
    <name type="scientific">Megavirus baoshan</name>
    <dbReference type="NCBI Taxonomy" id="2496520"/>
    <lineage>
        <taxon>Viruses</taxon>
        <taxon>Varidnaviria</taxon>
        <taxon>Bamfordvirae</taxon>
        <taxon>Nucleocytoviricota</taxon>
        <taxon>Megaviricetes</taxon>
        <taxon>Imitervirales</taxon>
        <taxon>Mimiviridae</taxon>
        <taxon>Megamimivirinae</taxon>
        <taxon>Megavirus</taxon>
        <taxon>Megavirus baoshanense</taxon>
    </lineage>
</organism>
<dbReference type="PROSITE" id="PS50088">
    <property type="entry name" value="ANK_REPEAT"/>
    <property type="match status" value="1"/>
</dbReference>
<keyword evidence="2" id="KW-0040">ANK repeat</keyword>
<dbReference type="Pfam" id="PF12796">
    <property type="entry name" value="Ank_2"/>
    <property type="match status" value="1"/>
</dbReference>
<reference evidence="3" key="1">
    <citation type="submission" date="2018-03" db="EMBL/GenBank/DDBJ databases">
        <title>Draft genome sequences of Megaviruse, new member of the family Mimiviridae isolated from water in Shanghai, China.</title>
        <authorList>
            <person name="Xia Y."/>
        </authorList>
    </citation>
    <scope>NUCLEOTIDE SEQUENCE</scope>
    <source>
        <strain evidence="3">SH</strain>
    </source>
</reference>
<dbReference type="PANTHER" id="PTHR24198">
    <property type="entry name" value="ANKYRIN REPEAT AND PROTEIN KINASE DOMAIN-CONTAINING PROTEIN"/>
    <property type="match status" value="1"/>
</dbReference>
<keyword evidence="1" id="KW-0677">Repeat</keyword>
<accession>A0A8K1W7I7</accession>
<protein>
    <submittedName>
        <fullName evidence="3">Ankyrin repeat protein</fullName>
    </submittedName>
</protein>
<evidence type="ECO:0000313" key="3">
    <source>
        <dbReference type="EMBL" id="UFX99895.1"/>
    </source>
</evidence>
<gene>
    <name evidence="3" type="ORF">Mb0934</name>
</gene>
<dbReference type="SUPFAM" id="SSF48403">
    <property type="entry name" value="Ankyrin repeat"/>
    <property type="match status" value="1"/>
</dbReference>
<dbReference type="PROSITE" id="PS50297">
    <property type="entry name" value="ANK_REP_REGION"/>
    <property type="match status" value="1"/>
</dbReference>
<dbReference type="EMBL" id="MH046811">
    <property type="protein sequence ID" value="UFX99895.1"/>
    <property type="molecule type" value="Genomic_DNA"/>
</dbReference>
<proteinExistence type="predicted"/>
<dbReference type="PANTHER" id="PTHR24198:SF165">
    <property type="entry name" value="ANKYRIN REPEAT-CONTAINING PROTEIN-RELATED"/>
    <property type="match status" value="1"/>
</dbReference>
<sequence length="275" mass="31984">MMSMQIQDDKYYFNHCPLQSHENVNIYYNGLHLIGYDFKTSDLNLYTSKINDLSINEKICFLIKNMIDGNYDMFNIILNHGPDITSNNECIKVLAHTYPINNQIDYFQQLLNIGLDIHIDNDYPLVLATNRGNLPLIKFLVDNGADITTHDNICIKISVDFIHPDVFDYLLQSGSDIHCDNNYPLRRAVYLEKIHIVRKLLESGANIYCLEMNDLVRIVKFKNYHLIKILIDYGADFSIINFYDNPDKKYGDVEIYNMLLQQGATHEKILSLLMK</sequence>
<evidence type="ECO:0000256" key="2">
    <source>
        <dbReference type="ARBA" id="ARBA00023043"/>
    </source>
</evidence>
<name>A0A8K1W7I7_9VIRU</name>
<dbReference type="Gene3D" id="1.25.40.20">
    <property type="entry name" value="Ankyrin repeat-containing domain"/>
    <property type="match status" value="1"/>
</dbReference>
<evidence type="ECO:0000256" key="1">
    <source>
        <dbReference type="ARBA" id="ARBA00022737"/>
    </source>
</evidence>